<feature type="chain" id="PRO_5042862388" evidence="1">
    <location>
        <begin position="21"/>
        <end position="58"/>
    </location>
</feature>
<keyword evidence="1" id="KW-0732">Signal</keyword>
<dbReference type="Proteomes" id="UP001303473">
    <property type="component" value="Unassembled WGS sequence"/>
</dbReference>
<keyword evidence="3" id="KW-1185">Reference proteome</keyword>
<name>A0AAN6S109_9PEZI</name>
<reference evidence="3" key="1">
    <citation type="journal article" date="2023" name="Mol. Phylogenet. Evol.">
        <title>Genome-scale phylogeny and comparative genomics of the fungal order Sordariales.</title>
        <authorList>
            <person name="Hensen N."/>
            <person name="Bonometti L."/>
            <person name="Westerberg I."/>
            <person name="Brannstrom I.O."/>
            <person name="Guillou S."/>
            <person name="Cros-Aarteil S."/>
            <person name="Calhoun S."/>
            <person name="Haridas S."/>
            <person name="Kuo A."/>
            <person name="Mondo S."/>
            <person name="Pangilinan J."/>
            <person name="Riley R."/>
            <person name="LaButti K."/>
            <person name="Andreopoulos B."/>
            <person name="Lipzen A."/>
            <person name="Chen C."/>
            <person name="Yan M."/>
            <person name="Daum C."/>
            <person name="Ng V."/>
            <person name="Clum A."/>
            <person name="Steindorff A."/>
            <person name="Ohm R.A."/>
            <person name="Martin F."/>
            <person name="Silar P."/>
            <person name="Natvig D.O."/>
            <person name="Lalanne C."/>
            <person name="Gautier V."/>
            <person name="Ament-Velasquez S.L."/>
            <person name="Kruys A."/>
            <person name="Hutchinson M.I."/>
            <person name="Powell A.J."/>
            <person name="Barry K."/>
            <person name="Miller A.N."/>
            <person name="Grigoriev I.V."/>
            <person name="Debuchy R."/>
            <person name="Gladieux P."/>
            <person name="Hiltunen Thoren M."/>
            <person name="Johannesson H."/>
        </authorList>
    </citation>
    <scope>NUCLEOTIDE SEQUENCE [LARGE SCALE GENOMIC DNA]</scope>
    <source>
        <strain evidence="3">CBS 340.73</strain>
    </source>
</reference>
<evidence type="ECO:0000256" key="1">
    <source>
        <dbReference type="SAM" id="SignalP"/>
    </source>
</evidence>
<dbReference type="AlphaFoldDB" id="A0AAN6S109"/>
<accession>A0AAN6S109</accession>
<protein>
    <submittedName>
        <fullName evidence="2">Uncharacterized protein</fullName>
    </submittedName>
</protein>
<evidence type="ECO:0000313" key="3">
    <source>
        <dbReference type="Proteomes" id="UP001303473"/>
    </source>
</evidence>
<comment type="caution">
    <text evidence="2">The sequence shown here is derived from an EMBL/GenBank/DDBJ whole genome shotgun (WGS) entry which is preliminary data.</text>
</comment>
<dbReference type="EMBL" id="MU853896">
    <property type="protein sequence ID" value="KAK3936048.1"/>
    <property type="molecule type" value="Genomic_DNA"/>
</dbReference>
<gene>
    <name evidence="2" type="ORF">QBC46DRAFT_346001</name>
</gene>
<evidence type="ECO:0000313" key="2">
    <source>
        <dbReference type="EMBL" id="KAK3936048.1"/>
    </source>
</evidence>
<feature type="signal peptide" evidence="1">
    <location>
        <begin position="1"/>
        <end position="20"/>
    </location>
</feature>
<proteinExistence type="predicted"/>
<organism evidence="2 3">
    <name type="scientific">Diplogelasinospora grovesii</name>
    <dbReference type="NCBI Taxonomy" id="303347"/>
    <lineage>
        <taxon>Eukaryota</taxon>
        <taxon>Fungi</taxon>
        <taxon>Dikarya</taxon>
        <taxon>Ascomycota</taxon>
        <taxon>Pezizomycotina</taxon>
        <taxon>Sordariomycetes</taxon>
        <taxon>Sordariomycetidae</taxon>
        <taxon>Sordariales</taxon>
        <taxon>Diplogelasinosporaceae</taxon>
        <taxon>Diplogelasinospora</taxon>
    </lineage>
</organism>
<sequence length="58" mass="6057">MKFTLSTLALLASSLALVAAAPASVPDQDAIIKSLKERNPACVPFCLYPGDTCCSCCH</sequence>